<reference evidence="3" key="2">
    <citation type="submission" date="2012-06" db="EMBL/GenBank/DDBJ databases">
        <title>Comparative genome structure, secondary metabolite and effector coding capacity across Cochliobolus pathogens.</title>
        <authorList>
            <consortium name="US DOE Joint Genome Institute (JGI-PGF)"/>
            <person name="Condon B.J."/>
            <person name="Leng Y."/>
            <person name="Wu D."/>
            <person name="Bushley K.E."/>
            <person name="Ohm R.A."/>
            <person name="Otillar R."/>
            <person name="Martin J."/>
            <person name="Schackwitz W."/>
            <person name="Grimwood J."/>
            <person name="MohdZainudin N."/>
            <person name="Xue C."/>
            <person name="Wang R."/>
            <person name="Dhillon B."/>
            <person name="Tu Z.J."/>
            <person name="Steffenson B.J."/>
            <person name="Salamov A."/>
            <person name="Sun H."/>
            <person name="Lowry S."/>
            <person name="LaButti K."/>
            <person name="Han J."/>
            <person name="Copeland A."/>
            <person name="Lindquist E."/>
            <person name="Lucas S."/>
            <person name="Barry K."/>
            <person name="Schmutz J."/>
            <person name="Baker S."/>
            <person name="Grigoriev I.V."/>
            <person name="Zhong S."/>
            <person name="Turgeon B.G."/>
        </authorList>
    </citation>
    <scope>NUCLEOTIDE SEQUENCE</scope>
    <source>
        <strain evidence="3">C5</strain>
    </source>
</reference>
<dbReference type="EMBL" id="KB445595">
    <property type="protein sequence ID" value="EMD85000.1"/>
    <property type="molecule type" value="Genomic_DNA"/>
</dbReference>
<dbReference type="EMBL" id="KB445595">
    <property type="protein sequence ID" value="EMD85002.1"/>
    <property type="molecule type" value="Genomic_DNA"/>
</dbReference>
<proteinExistence type="predicted"/>
<dbReference type="HOGENOM" id="CLU_200105_0_0_1"/>
<dbReference type="AlphaFoldDB" id="M2UAM4"/>
<dbReference type="OMA" id="NLMNCKS"/>
<gene>
    <name evidence="3" type="ORF">COCHEDRAFT_1069875</name>
    <name evidence="2" type="ORF">COCHEDRAFT_1073371</name>
</gene>
<accession>M2UAM4</accession>
<dbReference type="Proteomes" id="UP000016936">
    <property type="component" value="Unassembled WGS sequence"/>
</dbReference>
<keyword evidence="4" id="KW-1185">Reference proteome</keyword>
<evidence type="ECO:0000313" key="4">
    <source>
        <dbReference type="Proteomes" id="UP000016936"/>
    </source>
</evidence>
<sequence length="68" mass="8096">MRIHPVFHKKLLEPAPPDAELATDIELEDDEYEVEEIRDLRKIGRNLTNCKSLVRDFHRRQPEKQKST</sequence>
<reference evidence="3 4" key="1">
    <citation type="journal article" date="2012" name="PLoS Pathog.">
        <title>Diverse lifestyles and strategies of plant pathogenesis encoded in the genomes of eighteen Dothideomycetes fungi.</title>
        <authorList>
            <person name="Ohm R.A."/>
            <person name="Feau N."/>
            <person name="Henrissat B."/>
            <person name="Schoch C.L."/>
            <person name="Horwitz B.A."/>
            <person name="Barry K.W."/>
            <person name="Condon B.J."/>
            <person name="Copeland A.C."/>
            <person name="Dhillon B."/>
            <person name="Glaser F."/>
            <person name="Hesse C.N."/>
            <person name="Kosti I."/>
            <person name="LaButti K."/>
            <person name="Lindquist E.A."/>
            <person name="Lucas S."/>
            <person name="Salamov A.A."/>
            <person name="Bradshaw R.E."/>
            <person name="Ciuffetti L."/>
            <person name="Hamelin R.C."/>
            <person name="Kema G.H.J."/>
            <person name="Lawrence C."/>
            <person name="Scott J.A."/>
            <person name="Spatafora J.W."/>
            <person name="Turgeon B.G."/>
            <person name="de Wit P.J.G.M."/>
            <person name="Zhong S."/>
            <person name="Goodwin S.B."/>
            <person name="Grigoriev I.V."/>
        </authorList>
    </citation>
    <scope>NUCLEOTIDE SEQUENCE [LARGE SCALE GENOMIC DNA]</scope>
    <source>
        <strain evidence="3">C5</strain>
        <strain evidence="4">C5 / ATCC 48332 / race O</strain>
    </source>
</reference>
<evidence type="ECO:0000313" key="2">
    <source>
        <dbReference type="EMBL" id="EMD85000.1"/>
    </source>
</evidence>
<organism evidence="3 4">
    <name type="scientific">Cochliobolus heterostrophus (strain C5 / ATCC 48332 / race O)</name>
    <name type="common">Southern corn leaf blight fungus</name>
    <name type="synonym">Bipolaris maydis</name>
    <dbReference type="NCBI Taxonomy" id="701091"/>
    <lineage>
        <taxon>Eukaryota</taxon>
        <taxon>Fungi</taxon>
        <taxon>Dikarya</taxon>
        <taxon>Ascomycota</taxon>
        <taxon>Pezizomycotina</taxon>
        <taxon>Dothideomycetes</taxon>
        <taxon>Pleosporomycetidae</taxon>
        <taxon>Pleosporales</taxon>
        <taxon>Pleosporineae</taxon>
        <taxon>Pleosporaceae</taxon>
        <taxon>Bipolaris</taxon>
    </lineage>
</organism>
<name>M2UAM4_COCH5</name>
<protein>
    <submittedName>
        <fullName evidence="3">Uncharacterized protein</fullName>
    </submittedName>
</protein>
<feature type="non-terminal residue" evidence="3">
    <location>
        <position position="68"/>
    </location>
</feature>
<comment type="subunit">
    <text evidence="1">Component of the NuA4 histone acetyltransferase complex.</text>
</comment>
<reference evidence="4" key="3">
    <citation type="journal article" date="2013" name="PLoS Genet.">
        <title>Comparative genome structure, secondary metabolite, and effector coding capacity across Cochliobolus pathogens.</title>
        <authorList>
            <person name="Condon B.J."/>
            <person name="Leng Y."/>
            <person name="Wu D."/>
            <person name="Bushley K.E."/>
            <person name="Ohm R.A."/>
            <person name="Otillar R."/>
            <person name="Martin J."/>
            <person name="Schackwitz W."/>
            <person name="Grimwood J."/>
            <person name="MohdZainudin N."/>
            <person name="Xue C."/>
            <person name="Wang R."/>
            <person name="Manning V.A."/>
            <person name="Dhillon B."/>
            <person name="Tu Z.J."/>
            <person name="Steffenson B.J."/>
            <person name="Salamov A."/>
            <person name="Sun H."/>
            <person name="Lowry S."/>
            <person name="LaButti K."/>
            <person name="Han J."/>
            <person name="Copeland A."/>
            <person name="Lindquist E."/>
            <person name="Barry K."/>
            <person name="Schmutz J."/>
            <person name="Baker S.E."/>
            <person name="Ciuffetti L.M."/>
            <person name="Grigoriev I.V."/>
            <person name="Zhong S."/>
            <person name="Turgeon B.G."/>
        </authorList>
    </citation>
    <scope>NUCLEOTIDE SEQUENCE [LARGE SCALE GENOMIC DNA]</scope>
    <source>
        <strain evidence="4">C5 / ATCC 48332 / race O</strain>
    </source>
</reference>
<evidence type="ECO:0000313" key="3">
    <source>
        <dbReference type="EMBL" id="EMD85002.1"/>
    </source>
</evidence>
<evidence type="ECO:0000256" key="1">
    <source>
        <dbReference type="ARBA" id="ARBA00011353"/>
    </source>
</evidence>
<dbReference type="InterPro" id="IPR016197">
    <property type="entry name" value="Chromo-like_dom_sf"/>
</dbReference>
<dbReference type="SUPFAM" id="SSF54160">
    <property type="entry name" value="Chromo domain-like"/>
    <property type="match status" value="1"/>
</dbReference>